<dbReference type="AlphaFoldDB" id="W4KNR7"/>
<evidence type="ECO:0000313" key="2">
    <source>
        <dbReference type="EMBL" id="ETW87457.1"/>
    </source>
</evidence>
<dbReference type="Proteomes" id="UP000030671">
    <property type="component" value="Unassembled WGS sequence"/>
</dbReference>
<dbReference type="HOGENOM" id="CLU_056207_0_0_1"/>
<evidence type="ECO:0000313" key="3">
    <source>
        <dbReference type="Proteomes" id="UP000030671"/>
    </source>
</evidence>
<protein>
    <submittedName>
        <fullName evidence="2">Uncharacterized protein</fullName>
    </submittedName>
</protein>
<dbReference type="OrthoDB" id="3250108at2759"/>
<feature type="compositionally biased region" description="Low complexity" evidence="1">
    <location>
        <begin position="23"/>
        <end position="36"/>
    </location>
</feature>
<feature type="region of interest" description="Disordered" evidence="1">
    <location>
        <begin position="196"/>
        <end position="219"/>
    </location>
</feature>
<organism evidence="2 3">
    <name type="scientific">Heterobasidion irregulare (strain TC 32-1)</name>
    <dbReference type="NCBI Taxonomy" id="747525"/>
    <lineage>
        <taxon>Eukaryota</taxon>
        <taxon>Fungi</taxon>
        <taxon>Dikarya</taxon>
        <taxon>Basidiomycota</taxon>
        <taxon>Agaricomycotina</taxon>
        <taxon>Agaricomycetes</taxon>
        <taxon>Russulales</taxon>
        <taxon>Bondarzewiaceae</taxon>
        <taxon>Heterobasidion</taxon>
        <taxon>Heterobasidion annosum species complex</taxon>
    </lineage>
</organism>
<dbReference type="eggNOG" id="ENOG502SKUC">
    <property type="taxonomic scope" value="Eukaryota"/>
</dbReference>
<reference evidence="2 3" key="1">
    <citation type="journal article" date="2012" name="New Phytol.">
        <title>Insight into trade-off between wood decay and parasitism from the genome of a fungal forest pathogen.</title>
        <authorList>
            <person name="Olson A."/>
            <person name="Aerts A."/>
            <person name="Asiegbu F."/>
            <person name="Belbahri L."/>
            <person name="Bouzid O."/>
            <person name="Broberg A."/>
            <person name="Canback B."/>
            <person name="Coutinho P.M."/>
            <person name="Cullen D."/>
            <person name="Dalman K."/>
            <person name="Deflorio G."/>
            <person name="van Diepen L.T."/>
            <person name="Dunand C."/>
            <person name="Duplessis S."/>
            <person name="Durling M."/>
            <person name="Gonthier P."/>
            <person name="Grimwood J."/>
            <person name="Fossdal C.G."/>
            <person name="Hansson D."/>
            <person name="Henrissat B."/>
            <person name="Hietala A."/>
            <person name="Himmelstrand K."/>
            <person name="Hoffmeister D."/>
            <person name="Hogberg N."/>
            <person name="James T.Y."/>
            <person name="Karlsson M."/>
            <person name="Kohler A."/>
            <person name="Kues U."/>
            <person name="Lee Y.H."/>
            <person name="Lin Y.C."/>
            <person name="Lind M."/>
            <person name="Lindquist E."/>
            <person name="Lombard V."/>
            <person name="Lucas S."/>
            <person name="Lunden K."/>
            <person name="Morin E."/>
            <person name="Murat C."/>
            <person name="Park J."/>
            <person name="Raffaello T."/>
            <person name="Rouze P."/>
            <person name="Salamov A."/>
            <person name="Schmutz J."/>
            <person name="Solheim H."/>
            <person name="Stahlberg J."/>
            <person name="Velez H."/>
            <person name="de Vries R.P."/>
            <person name="Wiebenga A."/>
            <person name="Woodward S."/>
            <person name="Yakovlev I."/>
            <person name="Garbelotto M."/>
            <person name="Martin F."/>
            <person name="Grigoriev I.V."/>
            <person name="Stenlid J."/>
        </authorList>
    </citation>
    <scope>NUCLEOTIDE SEQUENCE [LARGE SCALE GENOMIC DNA]</scope>
    <source>
        <strain evidence="2 3">TC 32-1</strain>
    </source>
</reference>
<feature type="region of interest" description="Disordered" evidence="1">
    <location>
        <begin position="1"/>
        <end position="61"/>
    </location>
</feature>
<accession>W4KNR7</accession>
<keyword evidence="3" id="KW-1185">Reference proteome</keyword>
<dbReference type="KEGG" id="hir:HETIRDRAFT_305843"/>
<dbReference type="GeneID" id="20669352"/>
<name>W4KNR7_HETIT</name>
<dbReference type="EMBL" id="KI925454">
    <property type="protein sequence ID" value="ETW87457.1"/>
    <property type="molecule type" value="Genomic_DNA"/>
</dbReference>
<sequence>MDSCISAVPQISISPAPPSGPLFEPFSPFDSQPSSPALFQDSYRPALLSPPPTISPRLVRQSSPLRPVDVNAKGLDSDRFEALLASTRERNAASGGKKALDLRKEIALKAHKSKQMERRALFLSKVQAPPSPTATSTPKTPPESPAIFHYSLPSPGLVSPLALFEAIGQQESITGNIYSTIQPWVEQVDFRLPAEKKASSVSKSPAPQSNSRSLKPLPSLDQITARLGNHGHVKEDKVRHRSPIPLPAFLRSGSPPRKASPEPTPIPQPRLVFPIGNRQKALAAVAQPVPEPHKLHALTPSLPPTSPRSPFAPKLQVTTTVVPRSCSTSPTNLTESNLSALNSRARTGRDMMSTLRRRMATDVSAHGMTGYDEEMDERKLRRISAPAELPCRARLGFEHPVLSIPGGF</sequence>
<feature type="compositionally biased region" description="Low complexity" evidence="1">
    <location>
        <begin position="199"/>
        <end position="211"/>
    </location>
</feature>
<evidence type="ECO:0000256" key="1">
    <source>
        <dbReference type="SAM" id="MobiDB-lite"/>
    </source>
</evidence>
<feature type="region of interest" description="Disordered" evidence="1">
    <location>
        <begin position="231"/>
        <end position="268"/>
    </location>
</feature>
<dbReference type="RefSeq" id="XP_009541357.1">
    <property type="nucleotide sequence ID" value="XM_009543062.1"/>
</dbReference>
<gene>
    <name evidence="2" type="ORF">HETIRDRAFT_305843</name>
</gene>
<dbReference type="InParanoid" id="W4KNR7"/>
<proteinExistence type="predicted"/>